<name>A0A937RBX9_9ACTN</name>
<evidence type="ECO:0000259" key="4">
    <source>
        <dbReference type="Pfam" id="PF13458"/>
    </source>
</evidence>
<feature type="signal peptide" evidence="3">
    <location>
        <begin position="1"/>
        <end position="32"/>
    </location>
</feature>
<evidence type="ECO:0000313" key="5">
    <source>
        <dbReference type="EMBL" id="MBL7629286.1"/>
    </source>
</evidence>
<proteinExistence type="inferred from homology"/>
<dbReference type="PANTHER" id="PTHR30483">
    <property type="entry name" value="LEUCINE-SPECIFIC-BINDING PROTEIN"/>
    <property type="match status" value="1"/>
</dbReference>
<dbReference type="Gene3D" id="3.40.50.2300">
    <property type="match status" value="2"/>
</dbReference>
<comment type="caution">
    <text evidence="5">The sequence shown here is derived from an EMBL/GenBank/DDBJ whole genome shotgun (WGS) entry which is preliminary data.</text>
</comment>
<reference evidence="5" key="1">
    <citation type="submission" date="2020-12" db="EMBL/GenBank/DDBJ databases">
        <title>Genomic characterization of non-nitrogen-fixing Frankia strains.</title>
        <authorList>
            <person name="Carlos-Shanley C."/>
            <person name="Guerra T."/>
            <person name="Hahn D."/>
        </authorList>
    </citation>
    <scope>NUCLEOTIDE SEQUENCE</scope>
    <source>
        <strain evidence="5">CN6</strain>
    </source>
</reference>
<sequence length="441" mass="44605">MRKIAISRGSAGRRRARGRVAGIRLAASAALAASLFLVAGCGGGGDDGAEGTGGGSTAGAAGAADLLGPSAPAKGDPVRIGMISDGKGPVSDLSYEERVADATIEWLNEHRSGIAGRPIEIVKCDALADPGKGTDCANRMVEQDVVAVVVGSSSVGESIWAPLHEAKIPLMFANTTAAGALTDTETTFNLTDPYFGQIDLPAQQAKDKGLKKVTAVVIDVPVVSAFYKSVAPARFQKLGVDLDVVSVPPGTADMTPQLREIATGDPGVVSIVGGDAFCISALNGLRSVGYDGPVVALALCITDATRKAVPADVLEGMAVSATAPVGTDNPSTRLLGAVVDAYGHDIDVHRPGTMSMFTVVAAFGAAVEGLTGDVTPASIAAAIKAMPEKDLPGAEGLRFRCNGKAVPDQPGVCVRGGLVATLNDKGEPDGFTPVGVSPIEN</sequence>
<dbReference type="EMBL" id="JAEACQ010000226">
    <property type="protein sequence ID" value="MBL7629286.1"/>
    <property type="molecule type" value="Genomic_DNA"/>
</dbReference>
<dbReference type="InterPro" id="IPR028082">
    <property type="entry name" value="Peripla_BP_I"/>
</dbReference>
<keyword evidence="2 3" id="KW-0732">Signal</keyword>
<dbReference type="InterPro" id="IPR028081">
    <property type="entry name" value="Leu-bd"/>
</dbReference>
<dbReference type="Pfam" id="PF13458">
    <property type="entry name" value="Peripla_BP_6"/>
    <property type="match status" value="1"/>
</dbReference>
<protein>
    <submittedName>
        <fullName evidence="5">ABC transporter substrate-binding protein</fullName>
    </submittedName>
</protein>
<evidence type="ECO:0000313" key="6">
    <source>
        <dbReference type="Proteomes" id="UP000604475"/>
    </source>
</evidence>
<gene>
    <name evidence="5" type="ORF">I7412_19380</name>
</gene>
<evidence type="ECO:0000256" key="3">
    <source>
        <dbReference type="SAM" id="SignalP"/>
    </source>
</evidence>
<keyword evidence="6" id="KW-1185">Reference proteome</keyword>
<evidence type="ECO:0000256" key="1">
    <source>
        <dbReference type="ARBA" id="ARBA00010062"/>
    </source>
</evidence>
<dbReference type="InterPro" id="IPR051010">
    <property type="entry name" value="BCAA_transport"/>
</dbReference>
<dbReference type="PANTHER" id="PTHR30483:SF6">
    <property type="entry name" value="PERIPLASMIC BINDING PROTEIN OF ABC TRANSPORTER FOR NATURAL AMINO ACIDS"/>
    <property type="match status" value="1"/>
</dbReference>
<dbReference type="SUPFAM" id="SSF53822">
    <property type="entry name" value="Periplasmic binding protein-like I"/>
    <property type="match status" value="1"/>
</dbReference>
<feature type="domain" description="Leucine-binding protein" evidence="4">
    <location>
        <begin position="77"/>
        <end position="406"/>
    </location>
</feature>
<comment type="similarity">
    <text evidence="1">Belongs to the leucine-binding protein family.</text>
</comment>
<dbReference type="AlphaFoldDB" id="A0A937RBX9"/>
<organism evidence="5 6">
    <name type="scientific">Frankia nepalensis</name>
    <dbReference type="NCBI Taxonomy" id="1836974"/>
    <lineage>
        <taxon>Bacteria</taxon>
        <taxon>Bacillati</taxon>
        <taxon>Actinomycetota</taxon>
        <taxon>Actinomycetes</taxon>
        <taxon>Frankiales</taxon>
        <taxon>Frankiaceae</taxon>
        <taxon>Frankia</taxon>
    </lineage>
</organism>
<accession>A0A937RBX9</accession>
<feature type="chain" id="PRO_5037919309" evidence="3">
    <location>
        <begin position="33"/>
        <end position="441"/>
    </location>
</feature>
<dbReference type="Proteomes" id="UP000604475">
    <property type="component" value="Unassembled WGS sequence"/>
</dbReference>
<evidence type="ECO:0000256" key="2">
    <source>
        <dbReference type="ARBA" id="ARBA00022729"/>
    </source>
</evidence>